<dbReference type="PANTHER" id="PTHR43003:SF5">
    <property type="entry name" value="DNA-3-METHYLADENINE GLYCOSYLASE"/>
    <property type="match status" value="1"/>
</dbReference>
<dbReference type="InterPro" id="IPR011257">
    <property type="entry name" value="DNA_glycosylase"/>
</dbReference>
<dbReference type="GO" id="GO:0032131">
    <property type="term" value="F:alkylated DNA binding"/>
    <property type="evidence" value="ECO:0007669"/>
    <property type="project" value="TreeGrafter"/>
</dbReference>
<keyword evidence="2" id="KW-0234">DNA repair</keyword>
<gene>
    <name evidence="3" type="ORF">DPQ33_12435</name>
</gene>
<dbReference type="GO" id="GO:0043916">
    <property type="term" value="F:DNA-7-methylguanine glycosylase activity"/>
    <property type="evidence" value="ECO:0007669"/>
    <property type="project" value="TreeGrafter"/>
</dbReference>
<sequence length="305" mass="34039">MPDATTHRLTTNGVYSWEQVLHLIRARDSITARPIAGDALALPLLLDGCFTPVGVHLSWTADENEEGKDGVVVHCEGVDDETARRAAHQVAQIFSLDVTAPEAEAFEDVLERDGVLAALHDRRAGLRPVLFATVYEACVWSILTARSSMRQARSLWRDYAEAHGLPVQIAGRTHTTFPPPSFFLEGNDLPGIRRQKRAYLEDVARAALAGHLNRDRLRAMPLEQTRKELRKVKGIGPFFADMVSAFGVGRRDVFMEHEPRIHEAMARRYGVEASDMGALRQIAEGWRPFRTWGCFLLFMDALLGG</sequence>
<evidence type="ECO:0000313" key="3">
    <source>
        <dbReference type="EMBL" id="TVM16420.1"/>
    </source>
</evidence>
<evidence type="ECO:0000256" key="2">
    <source>
        <dbReference type="ARBA" id="ARBA00023204"/>
    </source>
</evidence>
<keyword evidence="4" id="KW-1185">Reference proteome</keyword>
<name>A0A7M3MD30_9BACT</name>
<dbReference type="RefSeq" id="WP_144303542.1">
    <property type="nucleotide sequence ID" value="NZ_QMIE01000011.1"/>
</dbReference>
<dbReference type="SUPFAM" id="SSF48150">
    <property type="entry name" value="DNA-glycosylase"/>
    <property type="match status" value="1"/>
</dbReference>
<dbReference type="AlphaFoldDB" id="A0A7M3MD30"/>
<dbReference type="Proteomes" id="UP000448292">
    <property type="component" value="Unassembled WGS sequence"/>
</dbReference>
<dbReference type="Gene3D" id="1.10.340.30">
    <property type="entry name" value="Hypothetical protein, domain 2"/>
    <property type="match status" value="1"/>
</dbReference>
<evidence type="ECO:0008006" key="5">
    <source>
        <dbReference type="Google" id="ProtNLM"/>
    </source>
</evidence>
<dbReference type="GO" id="GO:0006285">
    <property type="term" value="P:base-excision repair, AP site formation"/>
    <property type="evidence" value="ECO:0007669"/>
    <property type="project" value="TreeGrafter"/>
</dbReference>
<comment type="caution">
    <text evidence="3">The sequence shown here is derived from an EMBL/GenBank/DDBJ whole genome shotgun (WGS) entry which is preliminary data.</text>
</comment>
<organism evidence="3 4">
    <name type="scientific">Oceanidesulfovibrio indonesiensis</name>
    <dbReference type="NCBI Taxonomy" id="54767"/>
    <lineage>
        <taxon>Bacteria</taxon>
        <taxon>Pseudomonadati</taxon>
        <taxon>Thermodesulfobacteriota</taxon>
        <taxon>Desulfovibrionia</taxon>
        <taxon>Desulfovibrionales</taxon>
        <taxon>Desulfovibrionaceae</taxon>
        <taxon>Oceanidesulfovibrio</taxon>
    </lineage>
</organism>
<proteinExistence type="predicted"/>
<accession>A0A7M3MD30</accession>
<dbReference type="Gene3D" id="1.10.1670.40">
    <property type="match status" value="1"/>
</dbReference>
<dbReference type="PANTHER" id="PTHR43003">
    <property type="entry name" value="DNA-3-METHYLADENINE GLYCOSYLASE"/>
    <property type="match status" value="1"/>
</dbReference>
<dbReference type="OrthoDB" id="9802228at2"/>
<dbReference type="GO" id="GO:0032993">
    <property type="term" value="C:protein-DNA complex"/>
    <property type="evidence" value="ECO:0007669"/>
    <property type="project" value="TreeGrafter"/>
</dbReference>
<evidence type="ECO:0000313" key="4">
    <source>
        <dbReference type="Proteomes" id="UP000448292"/>
    </source>
</evidence>
<protein>
    <recommendedName>
        <fullName evidence="5">DNA-3-methyladenine glycosylase 2 family protein</fullName>
    </recommendedName>
</protein>
<dbReference type="EMBL" id="QMIE01000011">
    <property type="protein sequence ID" value="TVM16420.1"/>
    <property type="molecule type" value="Genomic_DNA"/>
</dbReference>
<evidence type="ECO:0000256" key="1">
    <source>
        <dbReference type="ARBA" id="ARBA00022763"/>
    </source>
</evidence>
<dbReference type="GO" id="GO:0006307">
    <property type="term" value="P:DNA alkylation repair"/>
    <property type="evidence" value="ECO:0007669"/>
    <property type="project" value="TreeGrafter"/>
</dbReference>
<dbReference type="GO" id="GO:0008725">
    <property type="term" value="F:DNA-3-methyladenine glycosylase activity"/>
    <property type="evidence" value="ECO:0007669"/>
    <property type="project" value="TreeGrafter"/>
</dbReference>
<dbReference type="InterPro" id="IPR051912">
    <property type="entry name" value="Alkylbase_DNA_Glycosylase/TA"/>
</dbReference>
<keyword evidence="1" id="KW-0227">DNA damage</keyword>
<reference evidence="3 4" key="1">
    <citation type="submission" date="2018-06" db="EMBL/GenBank/DDBJ databases">
        <title>Complete genome of Desulfovibrio indonesiensis P37SLT.</title>
        <authorList>
            <person name="Crispim J.S."/>
            <person name="Vidigal P.M.P."/>
            <person name="Silva L.C.F."/>
            <person name="Laguardia C.N."/>
            <person name="Araujo L.C."/>
            <person name="Dias R.S."/>
            <person name="Sousa M.P."/>
            <person name="Paula S.O."/>
            <person name="Silva C."/>
        </authorList>
    </citation>
    <scope>NUCLEOTIDE SEQUENCE [LARGE SCALE GENOMIC DNA]</scope>
    <source>
        <strain evidence="3 4">P37SLT</strain>
    </source>
</reference>